<keyword evidence="2" id="KW-1185">Reference proteome</keyword>
<dbReference type="Proteomes" id="UP000054845">
    <property type="component" value="Unassembled WGS sequence"/>
</dbReference>
<proteinExistence type="predicted"/>
<name>A0A0P1BR80_9BASI</name>
<dbReference type="AlphaFoldDB" id="A0A0P1BR80"/>
<dbReference type="EMBL" id="CCYA01000276">
    <property type="protein sequence ID" value="CEH18646.1"/>
    <property type="molecule type" value="Genomic_DNA"/>
</dbReference>
<sequence length="79" mass="8482">MAALQPFFAAALTSGAHRTAHRIRLTATESKKAKMGLNFTLTSADVQDQAQPSLQQGLARFSLGVHVAHDAVLRLLEVV</sequence>
<accession>A0A0P1BR80</accession>
<protein>
    <submittedName>
        <fullName evidence="1">Uncharacterized protein</fullName>
    </submittedName>
</protein>
<reference evidence="1 2" key="1">
    <citation type="submission" date="2014-09" db="EMBL/GenBank/DDBJ databases">
        <authorList>
            <person name="Magalhaes I.L.F."/>
            <person name="Oliveira U."/>
            <person name="Santos F.R."/>
            <person name="Vidigal T.H.D.A."/>
            <person name="Brescovit A.D."/>
            <person name="Santos A.J."/>
        </authorList>
    </citation>
    <scope>NUCLEOTIDE SEQUENCE [LARGE SCALE GENOMIC DNA]</scope>
</reference>
<evidence type="ECO:0000313" key="1">
    <source>
        <dbReference type="EMBL" id="CEH18646.1"/>
    </source>
</evidence>
<organism evidence="1 2">
    <name type="scientific">Ceraceosorus bombacis</name>
    <dbReference type="NCBI Taxonomy" id="401625"/>
    <lineage>
        <taxon>Eukaryota</taxon>
        <taxon>Fungi</taxon>
        <taxon>Dikarya</taxon>
        <taxon>Basidiomycota</taxon>
        <taxon>Ustilaginomycotina</taxon>
        <taxon>Exobasidiomycetes</taxon>
        <taxon>Ceraceosorales</taxon>
        <taxon>Ceraceosoraceae</taxon>
        <taxon>Ceraceosorus</taxon>
    </lineage>
</organism>
<evidence type="ECO:0000313" key="2">
    <source>
        <dbReference type="Proteomes" id="UP000054845"/>
    </source>
</evidence>